<organism evidence="2 3">
    <name type="scientific">Candidatus Methanodesulfokora washburnensis</name>
    <dbReference type="NCBI Taxonomy" id="2478471"/>
    <lineage>
        <taxon>Archaea</taxon>
        <taxon>Thermoproteota</taxon>
        <taxon>Candidatus Korarchaeia</taxon>
        <taxon>Candidatus Korarchaeia incertae sedis</taxon>
        <taxon>Candidatus Methanodesulfokora</taxon>
    </lineage>
</organism>
<proteinExistence type="predicted"/>
<dbReference type="InterPro" id="IPR036259">
    <property type="entry name" value="MFS_trans_sf"/>
</dbReference>
<accession>A0A520KI58</accession>
<comment type="caution">
    <text evidence="2">The sequence shown here is derived from an EMBL/GenBank/DDBJ whole genome shotgun (WGS) entry which is preliminary data.</text>
</comment>
<dbReference type="AlphaFoldDB" id="A0A520KI58"/>
<name>A0A520KI58_9CREN</name>
<evidence type="ECO:0000313" key="3">
    <source>
        <dbReference type="Proteomes" id="UP000316217"/>
    </source>
</evidence>
<dbReference type="EMBL" id="RXII01000099">
    <property type="protein sequence ID" value="RZN59948.1"/>
    <property type="molecule type" value="Genomic_DNA"/>
</dbReference>
<keyword evidence="1" id="KW-0472">Membrane</keyword>
<dbReference type="Proteomes" id="UP000316217">
    <property type="component" value="Unassembled WGS sequence"/>
</dbReference>
<keyword evidence="1" id="KW-0812">Transmembrane</keyword>
<evidence type="ECO:0000256" key="1">
    <source>
        <dbReference type="SAM" id="Phobius"/>
    </source>
</evidence>
<sequence>MILRETLKSRARSSLHIKESFAARIKELKVALSRPELRAFIGMEIIGGLFFFSAFMPGYFSDVMKLNKTVIGLAFSLFMIAQAL</sequence>
<keyword evidence="1" id="KW-1133">Transmembrane helix</keyword>
<feature type="non-terminal residue" evidence="2">
    <location>
        <position position="84"/>
    </location>
</feature>
<evidence type="ECO:0008006" key="4">
    <source>
        <dbReference type="Google" id="ProtNLM"/>
    </source>
</evidence>
<evidence type="ECO:0000313" key="2">
    <source>
        <dbReference type="EMBL" id="RZN59948.1"/>
    </source>
</evidence>
<protein>
    <recommendedName>
        <fullName evidence="4">MFS transporter</fullName>
    </recommendedName>
</protein>
<dbReference type="SUPFAM" id="SSF103473">
    <property type="entry name" value="MFS general substrate transporter"/>
    <property type="match status" value="1"/>
</dbReference>
<feature type="transmembrane region" description="Helical" evidence="1">
    <location>
        <begin position="39"/>
        <end position="60"/>
    </location>
</feature>
<reference evidence="2 3" key="1">
    <citation type="journal article" date="2019" name="Nat. Microbiol.">
        <title>Wide diversity of methane and short-chain alkane metabolisms in uncultured archaea.</title>
        <authorList>
            <person name="Borrel G."/>
            <person name="Adam P.S."/>
            <person name="McKay L.J."/>
            <person name="Chen L.X."/>
            <person name="Sierra-Garcia I.N."/>
            <person name="Sieber C.M."/>
            <person name="Letourneur Q."/>
            <person name="Ghozlane A."/>
            <person name="Andersen G.L."/>
            <person name="Li W.J."/>
            <person name="Hallam S.J."/>
            <person name="Muyzer G."/>
            <person name="de Oliveira V.M."/>
            <person name="Inskeep W.P."/>
            <person name="Banfield J.F."/>
            <person name="Gribaldo S."/>
        </authorList>
    </citation>
    <scope>NUCLEOTIDE SEQUENCE [LARGE SCALE GENOMIC DNA]</scope>
    <source>
        <strain evidence="2">NM4</strain>
    </source>
</reference>
<gene>
    <name evidence="2" type="ORF">EF810_06400</name>
</gene>